<dbReference type="Gene3D" id="1.20.1440.230">
    <property type="entry name" value="NADH-ubiquinone oxidoreductase 51kDa subunit, iron-sulphur binding domain"/>
    <property type="match status" value="1"/>
</dbReference>
<dbReference type="InterPro" id="IPR019554">
    <property type="entry name" value="Soluble_ligand-bd"/>
</dbReference>
<dbReference type="NCBIfam" id="NF010120">
    <property type="entry name" value="PRK13596.1"/>
    <property type="match status" value="1"/>
</dbReference>
<dbReference type="GO" id="GO:0051287">
    <property type="term" value="F:NAD binding"/>
    <property type="evidence" value="ECO:0007669"/>
    <property type="project" value="UniProtKB-UniRule"/>
</dbReference>
<comment type="catalytic activity">
    <reaction evidence="12">
        <text>a quinone + NADH + 5 H(+)(in) = a quinol + NAD(+) + 4 H(+)(out)</text>
        <dbReference type="Rhea" id="RHEA:57888"/>
        <dbReference type="ChEBI" id="CHEBI:15378"/>
        <dbReference type="ChEBI" id="CHEBI:24646"/>
        <dbReference type="ChEBI" id="CHEBI:57540"/>
        <dbReference type="ChEBI" id="CHEBI:57945"/>
        <dbReference type="ChEBI" id="CHEBI:132124"/>
    </reaction>
</comment>
<evidence type="ECO:0000256" key="8">
    <source>
        <dbReference type="ARBA" id="ARBA00022967"/>
    </source>
</evidence>
<keyword evidence="7 12" id="KW-0479">Metal-binding</keyword>
<evidence type="ECO:0000256" key="11">
    <source>
        <dbReference type="ARBA" id="ARBA00023027"/>
    </source>
</evidence>
<dbReference type="KEGG" id="bbae:FRD01_00055"/>
<accession>A0A5B8XKQ7</accession>
<evidence type="ECO:0000256" key="2">
    <source>
        <dbReference type="ARBA" id="ARBA00001966"/>
    </source>
</evidence>
<dbReference type="Gene3D" id="3.40.50.11540">
    <property type="entry name" value="NADH-ubiquinone oxidoreductase 51kDa subunit"/>
    <property type="match status" value="1"/>
</dbReference>
<dbReference type="Pfam" id="PF10589">
    <property type="entry name" value="NADH_4Fe-4S"/>
    <property type="match status" value="1"/>
</dbReference>
<dbReference type="InterPro" id="IPR037225">
    <property type="entry name" value="Nuo51_FMN-bd_sf"/>
</dbReference>
<reference evidence="14 15" key="1">
    <citation type="submission" date="2019-08" db="EMBL/GenBank/DDBJ databases">
        <authorList>
            <person name="Liang Q."/>
        </authorList>
    </citation>
    <scope>NUCLEOTIDE SEQUENCE [LARGE SCALE GENOMIC DNA]</scope>
    <source>
        <strain evidence="14 15">V1718</strain>
    </source>
</reference>
<evidence type="ECO:0000256" key="9">
    <source>
        <dbReference type="ARBA" id="ARBA00023004"/>
    </source>
</evidence>
<keyword evidence="12" id="KW-0874">Quinone</keyword>
<dbReference type="SUPFAM" id="SSF140490">
    <property type="entry name" value="Nqo1C-terminal domain-like"/>
    <property type="match status" value="1"/>
</dbReference>
<organism evidence="14 15">
    <name type="scientific">Microvenator marinus</name>
    <dbReference type="NCBI Taxonomy" id="2600177"/>
    <lineage>
        <taxon>Bacteria</taxon>
        <taxon>Deltaproteobacteria</taxon>
        <taxon>Bradymonadales</taxon>
        <taxon>Microvenatoraceae</taxon>
        <taxon>Microvenator</taxon>
    </lineage>
</organism>
<dbReference type="FunFam" id="3.40.50.11540:FF:000001">
    <property type="entry name" value="NADH dehydrogenase [ubiquinone] flavoprotein 1, mitochondrial"/>
    <property type="match status" value="1"/>
</dbReference>
<comment type="function">
    <text evidence="12">NDH-1 shuttles electrons from NADH, via FMN and iron-sulfur (Fe-S) centers, to quinones in the respiratory chain.</text>
</comment>
<dbReference type="Proteomes" id="UP000321595">
    <property type="component" value="Chromosome"/>
</dbReference>
<dbReference type="Gene3D" id="6.10.250.1450">
    <property type="match status" value="1"/>
</dbReference>
<dbReference type="GO" id="GO:0010181">
    <property type="term" value="F:FMN binding"/>
    <property type="evidence" value="ECO:0007669"/>
    <property type="project" value="InterPro"/>
</dbReference>
<dbReference type="SMART" id="SM00928">
    <property type="entry name" value="NADH_4Fe-4S"/>
    <property type="match status" value="1"/>
</dbReference>
<evidence type="ECO:0000313" key="14">
    <source>
        <dbReference type="EMBL" id="QED25681.1"/>
    </source>
</evidence>
<comment type="cofactor">
    <cofactor evidence="2 12">
        <name>[4Fe-4S] cluster</name>
        <dbReference type="ChEBI" id="CHEBI:49883"/>
    </cofactor>
</comment>
<dbReference type="PROSITE" id="PS00645">
    <property type="entry name" value="COMPLEX1_51K_2"/>
    <property type="match status" value="1"/>
</dbReference>
<dbReference type="SUPFAM" id="SSF142984">
    <property type="entry name" value="Nqo1 middle domain-like"/>
    <property type="match status" value="1"/>
</dbReference>
<dbReference type="InterPro" id="IPR011538">
    <property type="entry name" value="Nuo51_FMN-bd"/>
</dbReference>
<keyword evidence="9 12" id="KW-0408">Iron</keyword>
<comment type="similarity">
    <text evidence="3 12">Belongs to the complex I 51 kDa subunit family.</text>
</comment>
<dbReference type="InterPro" id="IPR037207">
    <property type="entry name" value="Nuop51_4Fe4S-bd_sf"/>
</dbReference>
<dbReference type="AlphaFoldDB" id="A0A5B8XKQ7"/>
<evidence type="ECO:0000256" key="12">
    <source>
        <dbReference type="RuleBase" id="RU364066"/>
    </source>
</evidence>
<keyword evidence="14" id="KW-0560">Oxidoreductase</keyword>
<evidence type="ECO:0000259" key="13">
    <source>
        <dbReference type="SMART" id="SM00928"/>
    </source>
</evidence>
<dbReference type="InterPro" id="IPR011537">
    <property type="entry name" value="NADH-UbQ_OxRdtase_suF"/>
</dbReference>
<dbReference type="GO" id="GO:0046872">
    <property type="term" value="F:metal ion binding"/>
    <property type="evidence" value="ECO:0007669"/>
    <property type="project" value="UniProtKB-KW"/>
</dbReference>
<dbReference type="GO" id="GO:0051539">
    <property type="term" value="F:4 iron, 4 sulfur cluster binding"/>
    <property type="evidence" value="ECO:0007669"/>
    <property type="project" value="UniProtKB-UniRule"/>
</dbReference>
<keyword evidence="11 12" id="KW-0520">NAD</keyword>
<dbReference type="PANTHER" id="PTHR11780:SF10">
    <property type="entry name" value="NADH DEHYDROGENASE [UBIQUINONE] FLAVOPROTEIN 1, MITOCHONDRIAL"/>
    <property type="match status" value="1"/>
</dbReference>
<sequence length="441" mass="47993">MEERFLSRNFTVKDAFTLPVYEAGGGYQALRKAIGYDSQTIIDEVKKSNLRGRGGAGFPTGVKWGFMPKESELPKYLAINGDEGEPGTFKDRYIMELDPHRLIEGCIITAWTLGLRYGYIYVRGELQLAIRRLESALKEAYKKGYLGEKILGKNFDFDLYVHPGAGAYICGEETGMIEGLEGKPGQPRMKPPFPAVVGAFSAPTLVNNVETIAAIPFIIERGGEFWASLGIEKNGGPKLYGLSGSIKKPGVYEAPSGITVRELLENYGGGMLEGSELKAFIPGGSSCRVMLPDQLDAQMGFETMREAGSSMGTACITFMDQSVCMVRLAARLAHFYHHESCGQCTPCREGSGWAAKVLDSIEAGTARMEDLDLLLDVCDNIEGNTICALGDSISIPVRSYVQLFREEFEAHIKGKGCPYPAWSLSAKKSAPKTKSAGTAHP</sequence>
<protein>
    <recommendedName>
        <fullName evidence="12">NADH-quinone oxidoreductase subunit F</fullName>
        <ecNumber evidence="12">7.1.1.-</ecNumber>
    </recommendedName>
</protein>
<dbReference type="PANTHER" id="PTHR11780">
    <property type="entry name" value="NADH-UBIQUINONE OXIDOREDUCTASE FLAVOPROTEIN 1 NDUFV1"/>
    <property type="match status" value="1"/>
</dbReference>
<feature type="domain" description="NADH-ubiquinone oxidoreductase 51kDa subunit iron-sulphur binding" evidence="13">
    <location>
        <begin position="326"/>
        <end position="371"/>
    </location>
</feature>
<evidence type="ECO:0000256" key="5">
    <source>
        <dbReference type="ARBA" id="ARBA00022630"/>
    </source>
</evidence>
<proteinExistence type="inferred from homology"/>
<dbReference type="GO" id="GO:0003954">
    <property type="term" value="F:NADH dehydrogenase activity"/>
    <property type="evidence" value="ECO:0007669"/>
    <property type="project" value="TreeGrafter"/>
</dbReference>
<keyword evidence="5 12" id="KW-0285">Flavoprotein</keyword>
<dbReference type="InterPro" id="IPR050837">
    <property type="entry name" value="ComplexI_51kDa_subunit"/>
</dbReference>
<keyword evidence="8" id="KW-1278">Translocase</keyword>
<dbReference type="Gene3D" id="3.10.20.600">
    <property type="match status" value="1"/>
</dbReference>
<keyword evidence="4 12" id="KW-0004">4Fe-4S</keyword>
<evidence type="ECO:0000313" key="15">
    <source>
        <dbReference type="Proteomes" id="UP000321595"/>
    </source>
</evidence>
<dbReference type="GO" id="GO:0048038">
    <property type="term" value="F:quinone binding"/>
    <property type="evidence" value="ECO:0007669"/>
    <property type="project" value="UniProtKB-KW"/>
</dbReference>
<dbReference type="InterPro" id="IPR019575">
    <property type="entry name" value="Nuop51_4Fe4S-bd"/>
</dbReference>
<dbReference type="SUPFAM" id="SSF142019">
    <property type="entry name" value="Nqo1 FMN-binding domain-like"/>
    <property type="match status" value="1"/>
</dbReference>
<evidence type="ECO:0000256" key="7">
    <source>
        <dbReference type="ARBA" id="ARBA00022723"/>
    </source>
</evidence>
<evidence type="ECO:0000256" key="6">
    <source>
        <dbReference type="ARBA" id="ARBA00022643"/>
    </source>
</evidence>
<evidence type="ECO:0000256" key="4">
    <source>
        <dbReference type="ARBA" id="ARBA00022485"/>
    </source>
</evidence>
<dbReference type="RefSeq" id="WP_146956474.1">
    <property type="nucleotide sequence ID" value="NZ_CP042467.1"/>
</dbReference>
<dbReference type="OrthoDB" id="9805533at2"/>
<evidence type="ECO:0000256" key="10">
    <source>
        <dbReference type="ARBA" id="ARBA00023014"/>
    </source>
</evidence>
<dbReference type="GO" id="GO:0008137">
    <property type="term" value="F:NADH dehydrogenase (ubiquinone) activity"/>
    <property type="evidence" value="ECO:0007669"/>
    <property type="project" value="InterPro"/>
</dbReference>
<dbReference type="NCBIfam" id="TIGR01959">
    <property type="entry name" value="nuoF_fam"/>
    <property type="match status" value="1"/>
</dbReference>
<dbReference type="Pfam" id="PF10531">
    <property type="entry name" value="SLBB"/>
    <property type="match status" value="1"/>
</dbReference>
<keyword evidence="6 12" id="KW-0288">FMN</keyword>
<dbReference type="GO" id="GO:0045333">
    <property type="term" value="P:cellular respiration"/>
    <property type="evidence" value="ECO:0007669"/>
    <property type="project" value="TreeGrafter"/>
</dbReference>
<keyword evidence="10 12" id="KW-0411">Iron-sulfur</keyword>
<evidence type="ECO:0000256" key="1">
    <source>
        <dbReference type="ARBA" id="ARBA00001917"/>
    </source>
</evidence>
<dbReference type="Pfam" id="PF01512">
    <property type="entry name" value="Complex1_51K"/>
    <property type="match status" value="1"/>
</dbReference>
<evidence type="ECO:0000256" key="3">
    <source>
        <dbReference type="ARBA" id="ARBA00007523"/>
    </source>
</evidence>
<keyword evidence="15" id="KW-1185">Reference proteome</keyword>
<dbReference type="FunFam" id="1.20.1440.230:FF:000001">
    <property type="entry name" value="Mitochondrial NADH dehydrogenase flavoprotein 1"/>
    <property type="match status" value="1"/>
</dbReference>
<dbReference type="InterPro" id="IPR001949">
    <property type="entry name" value="NADH-UbQ_OxRdtase_51kDa_CS"/>
</dbReference>
<dbReference type="EMBL" id="CP042467">
    <property type="protein sequence ID" value="QED25681.1"/>
    <property type="molecule type" value="Genomic_DNA"/>
</dbReference>
<gene>
    <name evidence="14" type="primary">nuoF</name>
    <name evidence="14" type="ORF">FRD01_00055</name>
</gene>
<name>A0A5B8XKQ7_9DELT</name>
<comment type="cofactor">
    <cofactor evidence="1 12">
        <name>FMN</name>
        <dbReference type="ChEBI" id="CHEBI:58210"/>
    </cofactor>
</comment>
<dbReference type="EC" id="7.1.1.-" evidence="12"/>